<dbReference type="GO" id="GO:0005524">
    <property type="term" value="F:ATP binding"/>
    <property type="evidence" value="ECO:0007669"/>
    <property type="project" value="UniProtKB-KW"/>
</dbReference>
<dbReference type="EMBL" id="JAGGMR010000001">
    <property type="protein sequence ID" value="MBP2191963.1"/>
    <property type="molecule type" value="Genomic_DNA"/>
</dbReference>
<dbReference type="SMART" id="SM00382">
    <property type="entry name" value="AAA"/>
    <property type="match status" value="1"/>
</dbReference>
<proteinExistence type="predicted"/>
<evidence type="ECO:0000256" key="3">
    <source>
        <dbReference type="ARBA" id="ARBA00022840"/>
    </source>
</evidence>
<organism evidence="5 6">
    <name type="scientific">Nocardia goodfellowii</name>
    <dbReference type="NCBI Taxonomy" id="882446"/>
    <lineage>
        <taxon>Bacteria</taxon>
        <taxon>Bacillati</taxon>
        <taxon>Actinomycetota</taxon>
        <taxon>Actinomycetes</taxon>
        <taxon>Mycobacteriales</taxon>
        <taxon>Nocardiaceae</taxon>
        <taxon>Nocardia</taxon>
    </lineage>
</organism>
<keyword evidence="2" id="KW-0547">Nucleotide-binding</keyword>
<sequence>MPSLLRVEGVRVTFGGRHALDGAGLRAERGRITGLIGPNGAGKSTLFDVICGLRRPTAGSVRLDGRDITRMGPTRRARHGLARTFQRLELFGRLTVRDNLLVAAELGPRRRTAGATVTGIIDRLGLSGVADTCADELPTGSARLVEVGRAMAAQPSLLLLDEPAAGQDGAETERFAALLRSLAADGTAVVLVEHDMGLVMSVCDEVFVLDLGKVISSGPPEVIRRDETVLAAYLGDI</sequence>
<dbReference type="SUPFAM" id="SSF52540">
    <property type="entry name" value="P-loop containing nucleoside triphosphate hydrolases"/>
    <property type="match status" value="1"/>
</dbReference>
<keyword evidence="3 5" id="KW-0067">ATP-binding</keyword>
<evidence type="ECO:0000313" key="6">
    <source>
        <dbReference type="Proteomes" id="UP001519325"/>
    </source>
</evidence>
<evidence type="ECO:0000256" key="2">
    <source>
        <dbReference type="ARBA" id="ARBA00022741"/>
    </source>
</evidence>
<dbReference type="InterPro" id="IPR032823">
    <property type="entry name" value="BCA_ABC_TP_C"/>
</dbReference>
<dbReference type="CDD" id="cd03219">
    <property type="entry name" value="ABC_Mj1267_LivG_branched"/>
    <property type="match status" value="1"/>
</dbReference>
<dbReference type="Gene3D" id="3.40.50.300">
    <property type="entry name" value="P-loop containing nucleotide triphosphate hydrolases"/>
    <property type="match status" value="1"/>
</dbReference>
<dbReference type="InterPro" id="IPR051120">
    <property type="entry name" value="ABC_AA/LPS_Transport"/>
</dbReference>
<evidence type="ECO:0000259" key="4">
    <source>
        <dbReference type="PROSITE" id="PS50893"/>
    </source>
</evidence>
<dbReference type="Proteomes" id="UP001519325">
    <property type="component" value="Unassembled WGS sequence"/>
</dbReference>
<dbReference type="PANTHER" id="PTHR45772:SF1">
    <property type="entry name" value="ABC TRANSPORTER ATP-BINDING PROTEIN"/>
    <property type="match status" value="1"/>
</dbReference>
<accession>A0ABS4QLI7</accession>
<gene>
    <name evidence="5" type="ORF">BJ987_004864</name>
</gene>
<dbReference type="Pfam" id="PF00005">
    <property type="entry name" value="ABC_tran"/>
    <property type="match status" value="1"/>
</dbReference>
<dbReference type="PROSITE" id="PS50893">
    <property type="entry name" value="ABC_TRANSPORTER_2"/>
    <property type="match status" value="1"/>
</dbReference>
<keyword evidence="6" id="KW-1185">Reference proteome</keyword>
<comment type="caution">
    <text evidence="5">The sequence shown here is derived from an EMBL/GenBank/DDBJ whole genome shotgun (WGS) entry which is preliminary data.</text>
</comment>
<dbReference type="RefSeq" id="WP_209894369.1">
    <property type="nucleotide sequence ID" value="NZ_JAGGMR010000001.1"/>
</dbReference>
<keyword evidence="1" id="KW-0813">Transport</keyword>
<reference evidence="5 6" key="1">
    <citation type="submission" date="2021-03" db="EMBL/GenBank/DDBJ databases">
        <title>Sequencing the genomes of 1000 actinobacteria strains.</title>
        <authorList>
            <person name="Klenk H.-P."/>
        </authorList>
    </citation>
    <scope>NUCLEOTIDE SEQUENCE [LARGE SCALE GENOMIC DNA]</scope>
    <source>
        <strain evidence="5 6">DSM 45516</strain>
    </source>
</reference>
<dbReference type="PANTHER" id="PTHR45772">
    <property type="entry name" value="CONSERVED COMPONENT OF ABC TRANSPORTER FOR NATURAL AMINO ACIDS-RELATED"/>
    <property type="match status" value="1"/>
</dbReference>
<dbReference type="InterPro" id="IPR003439">
    <property type="entry name" value="ABC_transporter-like_ATP-bd"/>
</dbReference>
<evidence type="ECO:0000313" key="5">
    <source>
        <dbReference type="EMBL" id="MBP2191963.1"/>
    </source>
</evidence>
<evidence type="ECO:0000256" key="1">
    <source>
        <dbReference type="ARBA" id="ARBA00022448"/>
    </source>
</evidence>
<name>A0ABS4QLI7_9NOCA</name>
<dbReference type="InterPro" id="IPR027417">
    <property type="entry name" value="P-loop_NTPase"/>
</dbReference>
<protein>
    <submittedName>
        <fullName evidence="5">Branched-chain amino acid transport system ATP-binding protein</fullName>
    </submittedName>
</protein>
<dbReference type="Pfam" id="PF12399">
    <property type="entry name" value="BCA_ABC_TP_C"/>
    <property type="match status" value="1"/>
</dbReference>
<feature type="domain" description="ABC transporter" evidence="4">
    <location>
        <begin position="5"/>
        <end position="236"/>
    </location>
</feature>
<dbReference type="InterPro" id="IPR003593">
    <property type="entry name" value="AAA+_ATPase"/>
</dbReference>